<accession>A0A1J4JQE3</accession>
<feature type="transmembrane region" description="Helical" evidence="1">
    <location>
        <begin position="369"/>
        <end position="389"/>
    </location>
</feature>
<feature type="transmembrane region" description="Helical" evidence="1">
    <location>
        <begin position="342"/>
        <end position="363"/>
    </location>
</feature>
<feature type="transmembrane region" description="Helical" evidence="1">
    <location>
        <begin position="236"/>
        <end position="260"/>
    </location>
</feature>
<dbReference type="VEuPathDB" id="TrichDB:TRFO_33788"/>
<dbReference type="Proteomes" id="UP000179807">
    <property type="component" value="Unassembled WGS sequence"/>
</dbReference>
<protein>
    <submittedName>
        <fullName evidence="2">Uncharacterized protein</fullName>
    </submittedName>
</protein>
<proteinExistence type="predicted"/>
<gene>
    <name evidence="2" type="ORF">TRFO_33788</name>
</gene>
<dbReference type="GeneID" id="94843981"/>
<keyword evidence="1" id="KW-0812">Transmembrane</keyword>
<feature type="transmembrane region" description="Helical" evidence="1">
    <location>
        <begin position="161"/>
        <end position="185"/>
    </location>
</feature>
<sequence length="408" mass="47329">MNEFKLLLPVIVGSILVGYVLAFNSYSFPDISCAFNFNYQQIISYLSFYVFAAILTPQVIRKYSNSGKYEDIFENIHLISSFSWIPIIFSTNSMSSISFISPFFFGISLSLFYTFNLFLLFRNLRFSPKNNISQFSAVFDVCVKLGFLYENIVFYFSNWRISAFVGCLMSILIFKLFDSIPTGALDNFSMTNEMVSTETQTHLTSFFQHFLISLIKFLPGRYFYQKNAEFVFEFNFSGIIFDSIVVGCSLFYLLFTRLFSQCFTSLNSFSKIFIFTSISASLSGFAFSYFSYQLETKSWSFIQLVLILSTVFRLFFSTFCFSHYSLIVFLSLQKNITIYNTLNFVSAELTAFFGMKLFYLLLNEYVNDIFRESLVCSFLTLLCSIFGIFKIKMLNKTANEESEYLINN</sequence>
<organism evidence="2 3">
    <name type="scientific">Tritrichomonas foetus</name>
    <dbReference type="NCBI Taxonomy" id="1144522"/>
    <lineage>
        <taxon>Eukaryota</taxon>
        <taxon>Metamonada</taxon>
        <taxon>Parabasalia</taxon>
        <taxon>Tritrichomonadida</taxon>
        <taxon>Tritrichomonadidae</taxon>
        <taxon>Tritrichomonas</taxon>
    </lineage>
</organism>
<keyword evidence="3" id="KW-1185">Reference proteome</keyword>
<name>A0A1J4JQE3_9EUKA</name>
<keyword evidence="1" id="KW-0472">Membrane</keyword>
<feature type="transmembrane region" description="Helical" evidence="1">
    <location>
        <begin position="272"/>
        <end position="292"/>
    </location>
</feature>
<feature type="transmembrane region" description="Helical" evidence="1">
    <location>
        <begin position="42"/>
        <end position="60"/>
    </location>
</feature>
<dbReference type="EMBL" id="MLAK01000990">
    <property type="protein sequence ID" value="OHS99749.1"/>
    <property type="molecule type" value="Genomic_DNA"/>
</dbReference>
<feature type="transmembrane region" description="Helical" evidence="1">
    <location>
        <begin position="97"/>
        <end position="120"/>
    </location>
</feature>
<feature type="transmembrane region" description="Helical" evidence="1">
    <location>
        <begin position="304"/>
        <end position="330"/>
    </location>
</feature>
<dbReference type="RefSeq" id="XP_068352886.1">
    <property type="nucleotide sequence ID" value="XM_068509277.1"/>
</dbReference>
<evidence type="ECO:0000256" key="1">
    <source>
        <dbReference type="SAM" id="Phobius"/>
    </source>
</evidence>
<evidence type="ECO:0000313" key="3">
    <source>
        <dbReference type="Proteomes" id="UP000179807"/>
    </source>
</evidence>
<comment type="caution">
    <text evidence="2">The sequence shown here is derived from an EMBL/GenBank/DDBJ whole genome shotgun (WGS) entry which is preliminary data.</text>
</comment>
<reference evidence="2" key="1">
    <citation type="submission" date="2016-10" db="EMBL/GenBank/DDBJ databases">
        <authorList>
            <person name="Benchimol M."/>
            <person name="Almeida L.G."/>
            <person name="Vasconcelos A.T."/>
            <person name="Perreira-Neves A."/>
            <person name="Rosa I.A."/>
            <person name="Tasca T."/>
            <person name="Bogo M.R."/>
            <person name="de Souza W."/>
        </authorList>
    </citation>
    <scope>NUCLEOTIDE SEQUENCE [LARGE SCALE GENOMIC DNA]</scope>
    <source>
        <strain evidence="2">K</strain>
    </source>
</reference>
<evidence type="ECO:0000313" key="2">
    <source>
        <dbReference type="EMBL" id="OHS99749.1"/>
    </source>
</evidence>
<feature type="transmembrane region" description="Helical" evidence="1">
    <location>
        <begin position="72"/>
        <end position="91"/>
    </location>
</feature>
<dbReference type="AlphaFoldDB" id="A0A1J4JQE3"/>
<keyword evidence="1" id="KW-1133">Transmembrane helix</keyword>